<feature type="compositionally biased region" description="Basic and acidic residues" evidence="2">
    <location>
        <begin position="303"/>
        <end position="316"/>
    </location>
</feature>
<gene>
    <name evidence="3" type="ORF">L1049_016877</name>
</gene>
<dbReference type="Proteomes" id="UP001415857">
    <property type="component" value="Unassembled WGS sequence"/>
</dbReference>
<organism evidence="3 4">
    <name type="scientific">Liquidambar formosana</name>
    <name type="common">Formosan gum</name>
    <dbReference type="NCBI Taxonomy" id="63359"/>
    <lineage>
        <taxon>Eukaryota</taxon>
        <taxon>Viridiplantae</taxon>
        <taxon>Streptophyta</taxon>
        <taxon>Embryophyta</taxon>
        <taxon>Tracheophyta</taxon>
        <taxon>Spermatophyta</taxon>
        <taxon>Magnoliopsida</taxon>
        <taxon>eudicotyledons</taxon>
        <taxon>Gunneridae</taxon>
        <taxon>Pentapetalae</taxon>
        <taxon>Saxifragales</taxon>
        <taxon>Altingiaceae</taxon>
        <taxon>Liquidambar</taxon>
    </lineage>
</organism>
<dbReference type="EMBL" id="JBBPBK010000003">
    <property type="protein sequence ID" value="KAK9288421.1"/>
    <property type="molecule type" value="Genomic_DNA"/>
</dbReference>
<comment type="caution">
    <text evidence="3">The sequence shown here is derived from an EMBL/GenBank/DDBJ whole genome shotgun (WGS) entry which is preliminary data.</text>
</comment>
<dbReference type="PANTHER" id="PTHR31008:SF2">
    <property type="entry name" value="COP1-INTERACTING PROTEIN-LIKE PROTEIN"/>
    <property type="match status" value="1"/>
</dbReference>
<evidence type="ECO:0000256" key="2">
    <source>
        <dbReference type="SAM" id="MobiDB-lite"/>
    </source>
</evidence>
<reference evidence="3 4" key="1">
    <citation type="journal article" date="2024" name="Plant J.">
        <title>Genome sequences and population genomics reveal climatic adaptation and genomic divergence between two closely related sweetgum species.</title>
        <authorList>
            <person name="Xu W.Q."/>
            <person name="Ren C.Q."/>
            <person name="Zhang X.Y."/>
            <person name="Comes H.P."/>
            <person name="Liu X.H."/>
            <person name="Li Y.G."/>
            <person name="Kettle C.J."/>
            <person name="Jalonen R."/>
            <person name="Gaisberger H."/>
            <person name="Ma Y.Z."/>
            <person name="Qiu Y.X."/>
        </authorList>
    </citation>
    <scope>NUCLEOTIDE SEQUENCE [LARGE SCALE GENOMIC DNA]</scope>
    <source>
        <strain evidence="3">Hangzhou</strain>
    </source>
</reference>
<dbReference type="AlphaFoldDB" id="A0AAP0S641"/>
<feature type="coiled-coil region" evidence="1">
    <location>
        <begin position="336"/>
        <end position="378"/>
    </location>
</feature>
<evidence type="ECO:0000313" key="3">
    <source>
        <dbReference type="EMBL" id="KAK9288421.1"/>
    </source>
</evidence>
<feature type="compositionally biased region" description="Polar residues" evidence="2">
    <location>
        <begin position="383"/>
        <end position="395"/>
    </location>
</feature>
<protein>
    <submittedName>
        <fullName evidence="3">Uncharacterized protein</fullName>
    </submittedName>
</protein>
<keyword evidence="1" id="KW-0175">Coiled coil</keyword>
<feature type="region of interest" description="Disordered" evidence="2">
    <location>
        <begin position="379"/>
        <end position="407"/>
    </location>
</feature>
<feature type="region of interest" description="Disordered" evidence="2">
    <location>
        <begin position="282"/>
        <end position="316"/>
    </location>
</feature>
<feature type="region of interest" description="Disordered" evidence="2">
    <location>
        <begin position="1"/>
        <end position="35"/>
    </location>
</feature>
<evidence type="ECO:0000313" key="4">
    <source>
        <dbReference type="Proteomes" id="UP001415857"/>
    </source>
</evidence>
<keyword evidence="4" id="KW-1185">Reference proteome</keyword>
<feature type="compositionally biased region" description="Basic residues" evidence="2">
    <location>
        <begin position="1"/>
        <end position="16"/>
    </location>
</feature>
<evidence type="ECO:0000256" key="1">
    <source>
        <dbReference type="SAM" id="Coils"/>
    </source>
</evidence>
<sequence length="407" mass="45306">MKHKNSLGSTKRKGAHTKSVDASFDNDTTYGKEADGGHWQAFQNYLLKDTDEDKHAVDHGMFAMEKEGKVKRRQNTVGNDPSVLVGRDPGEIGEGITDFHKISGNVTRMRKASNDELLISRREGHSGDGIGIQDGQMDVQFTEVGGRRVGYRRTRNDDFMIHGRENQSDFTRSSSDPLAVNEFDHATNDLDRSSSRNMTDESFIVPLRSISLDQVGTDDRNAIDMDSELPSALEKADNNRAGSQVNYEPDDLSLMPERGTEKGSIGYDPAVDYEMQIRANGAASVDNRNKEAVTDVRQGSKKSGNDRRSKVIPDASDKRKIVGAIRKGKPSKLSPLEEARARAEKLRSFKADLQKVKKEKEEEQIKRLEALKIERQKRIAARGSSNPTQATLASQKTRKTIANKTFP</sequence>
<name>A0AAP0S641_LIQFO</name>
<proteinExistence type="predicted"/>
<accession>A0AAP0S641</accession>
<dbReference type="PANTHER" id="PTHR31008">
    <property type="entry name" value="COP1-INTERACTING PROTEIN-RELATED"/>
    <property type="match status" value="1"/>
</dbReference>